<accession>A0ACC2FBJ2</accession>
<organism evidence="1 2">
    <name type="scientific">Dallia pectoralis</name>
    <name type="common">Alaska blackfish</name>
    <dbReference type="NCBI Taxonomy" id="75939"/>
    <lineage>
        <taxon>Eukaryota</taxon>
        <taxon>Metazoa</taxon>
        <taxon>Chordata</taxon>
        <taxon>Craniata</taxon>
        <taxon>Vertebrata</taxon>
        <taxon>Euteleostomi</taxon>
        <taxon>Actinopterygii</taxon>
        <taxon>Neopterygii</taxon>
        <taxon>Teleostei</taxon>
        <taxon>Protacanthopterygii</taxon>
        <taxon>Esociformes</taxon>
        <taxon>Umbridae</taxon>
        <taxon>Dallia</taxon>
    </lineage>
</organism>
<dbReference type="EMBL" id="CM055757">
    <property type="protein sequence ID" value="KAJ7988699.1"/>
    <property type="molecule type" value="Genomic_DNA"/>
</dbReference>
<sequence>MPLGVPFRRRLPRRLSLHRLRGVSRARLPHLDLPGLCQGPRNLLLDCMSVMDHRPVSGIVIESNLSGAAVKVTIAWSHSQGVSE</sequence>
<name>A0ACC2FBJ2_DALPE</name>
<gene>
    <name evidence="1" type="ORF">DPEC_G00311940</name>
</gene>
<keyword evidence="2" id="KW-1185">Reference proteome</keyword>
<evidence type="ECO:0000313" key="1">
    <source>
        <dbReference type="EMBL" id="KAJ7988699.1"/>
    </source>
</evidence>
<reference evidence="1" key="1">
    <citation type="submission" date="2021-05" db="EMBL/GenBank/DDBJ databases">
        <authorList>
            <person name="Pan Q."/>
            <person name="Jouanno E."/>
            <person name="Zahm M."/>
            <person name="Klopp C."/>
            <person name="Cabau C."/>
            <person name="Louis A."/>
            <person name="Berthelot C."/>
            <person name="Parey E."/>
            <person name="Roest Crollius H."/>
            <person name="Montfort J."/>
            <person name="Robinson-Rechavi M."/>
            <person name="Bouchez O."/>
            <person name="Lampietro C."/>
            <person name="Lopez Roques C."/>
            <person name="Donnadieu C."/>
            <person name="Postlethwait J."/>
            <person name="Bobe J."/>
            <person name="Dillon D."/>
            <person name="Chandos A."/>
            <person name="von Hippel F."/>
            <person name="Guiguen Y."/>
        </authorList>
    </citation>
    <scope>NUCLEOTIDE SEQUENCE</scope>
    <source>
        <strain evidence="1">YG-Jan2019</strain>
    </source>
</reference>
<dbReference type="Proteomes" id="UP001157502">
    <property type="component" value="Chromosome 30"/>
</dbReference>
<comment type="caution">
    <text evidence="1">The sequence shown here is derived from an EMBL/GenBank/DDBJ whole genome shotgun (WGS) entry which is preliminary data.</text>
</comment>
<evidence type="ECO:0000313" key="2">
    <source>
        <dbReference type="Proteomes" id="UP001157502"/>
    </source>
</evidence>
<protein>
    <submittedName>
        <fullName evidence="1">Uncharacterized protein</fullName>
    </submittedName>
</protein>
<proteinExistence type="predicted"/>